<feature type="compositionally biased region" description="Polar residues" evidence="1">
    <location>
        <begin position="1"/>
        <end position="11"/>
    </location>
</feature>
<organism evidence="2 3">
    <name type="scientific">Pleurodeles waltl</name>
    <name type="common">Iberian ribbed newt</name>
    <dbReference type="NCBI Taxonomy" id="8319"/>
    <lineage>
        <taxon>Eukaryota</taxon>
        <taxon>Metazoa</taxon>
        <taxon>Chordata</taxon>
        <taxon>Craniata</taxon>
        <taxon>Vertebrata</taxon>
        <taxon>Euteleostomi</taxon>
        <taxon>Amphibia</taxon>
        <taxon>Batrachia</taxon>
        <taxon>Caudata</taxon>
        <taxon>Salamandroidea</taxon>
        <taxon>Salamandridae</taxon>
        <taxon>Pleurodelinae</taxon>
        <taxon>Pleurodeles</taxon>
    </lineage>
</organism>
<evidence type="ECO:0000313" key="2">
    <source>
        <dbReference type="EMBL" id="KAJ1218208.1"/>
    </source>
</evidence>
<proteinExistence type="predicted"/>
<dbReference type="AlphaFoldDB" id="A0AAV7WVP8"/>
<name>A0AAV7WVP8_PLEWA</name>
<sequence length="110" mass="11832">MRPQSDLTADQASGGRALRSPPTPHSTAGSVVTPTGPAGKERETGQGTITSASGLPERQGLPPQCREKTTAIGPRKYQPGRPVKLMHQRMINSLDNCYILLSRFDLHQNG</sequence>
<protein>
    <submittedName>
        <fullName evidence="2">Uncharacterized protein</fullName>
    </submittedName>
</protein>
<dbReference type="EMBL" id="JANPWB010000001">
    <property type="protein sequence ID" value="KAJ1218208.1"/>
    <property type="molecule type" value="Genomic_DNA"/>
</dbReference>
<dbReference type="Proteomes" id="UP001066276">
    <property type="component" value="Chromosome 1_1"/>
</dbReference>
<keyword evidence="3" id="KW-1185">Reference proteome</keyword>
<reference evidence="2" key="1">
    <citation type="journal article" date="2022" name="bioRxiv">
        <title>Sequencing and chromosome-scale assembly of the giantPleurodeles waltlgenome.</title>
        <authorList>
            <person name="Brown T."/>
            <person name="Elewa A."/>
            <person name="Iarovenko S."/>
            <person name="Subramanian E."/>
            <person name="Araus A.J."/>
            <person name="Petzold A."/>
            <person name="Susuki M."/>
            <person name="Suzuki K.-i.T."/>
            <person name="Hayashi T."/>
            <person name="Toyoda A."/>
            <person name="Oliveira C."/>
            <person name="Osipova E."/>
            <person name="Leigh N.D."/>
            <person name="Simon A."/>
            <person name="Yun M.H."/>
        </authorList>
    </citation>
    <scope>NUCLEOTIDE SEQUENCE</scope>
    <source>
        <strain evidence="2">20211129_DDA</strain>
        <tissue evidence="2">Liver</tissue>
    </source>
</reference>
<accession>A0AAV7WVP8</accession>
<comment type="caution">
    <text evidence="2">The sequence shown here is derived from an EMBL/GenBank/DDBJ whole genome shotgun (WGS) entry which is preliminary data.</text>
</comment>
<evidence type="ECO:0000313" key="3">
    <source>
        <dbReference type="Proteomes" id="UP001066276"/>
    </source>
</evidence>
<gene>
    <name evidence="2" type="ORF">NDU88_005791</name>
</gene>
<evidence type="ECO:0000256" key="1">
    <source>
        <dbReference type="SAM" id="MobiDB-lite"/>
    </source>
</evidence>
<feature type="region of interest" description="Disordered" evidence="1">
    <location>
        <begin position="1"/>
        <end position="80"/>
    </location>
</feature>